<dbReference type="Gene3D" id="1.10.287.110">
    <property type="entry name" value="DnaJ domain"/>
    <property type="match status" value="1"/>
</dbReference>
<dbReference type="InterPro" id="IPR044978">
    <property type="entry name" value="GRV2/DNAJC13"/>
</dbReference>
<dbReference type="Pfam" id="PF14237">
    <property type="entry name" value="GYF_2"/>
    <property type="match status" value="1"/>
</dbReference>
<feature type="region of interest" description="Disordered" evidence="1">
    <location>
        <begin position="373"/>
        <end position="393"/>
    </location>
</feature>
<dbReference type="PROSITE" id="PS50076">
    <property type="entry name" value="DNAJ_2"/>
    <property type="match status" value="1"/>
</dbReference>
<dbReference type="InterPro" id="IPR036869">
    <property type="entry name" value="J_dom_sf"/>
</dbReference>
<evidence type="ECO:0000256" key="1">
    <source>
        <dbReference type="SAM" id="MobiDB-lite"/>
    </source>
</evidence>
<dbReference type="Proteomes" id="UP001235939">
    <property type="component" value="Chromosome 02"/>
</dbReference>
<sequence length="1343" mass="151186">MKQFYQENKINLKTLCWAQGMDGWRALGSVPQLKWTMVASRQPLMNETELATHILSILITICKYFPSRDSKGAIIRPIPRAKFYLSDTSYLPHIVQSYGMMWQLLLTFDPVLVEKVALLVEVIMQDNPNLARLFHTGFFFFILMYTGSNLLPIGRLLKSSHLAQAFRADDAPTASSIMQRSILGQLLPEAMVCYLENHGPEKFAEIFLGEFDTPEAIWNNEMRRMMIEKISVHLADFTPRLRSNTRSLYSYCAIPLIQYPQLENELFCNIYYLRHLCDTIRFPEWPIAEPLKLLKDVLEAWKQEIEKKPSTLTVDDAYEALNLTRGQQHEESTVRKAYFRLAQQYHPDKNPEGRVSDSLLPAVSRLQPLHLRRKSLRKSTRPTSSSVAEPPALQKALTPSTLCSFSRPRAFSSNATKKVLSSHHVYILFLLIQPSLPLHFPAITNNVLSPELHPYRYSGYPMLIQTIRMETSDEQLFSKSAPLLAAAAETCFHTVNCSALNVEELRREGGLEVLKEAFTRCVAVLSKSSTMDSLPVQVCMHIARCFAVASHFAASRERLIDMVDMIRDLCRILYYKHLFKLCSVVVETISAFAVDETLQSHLYHAGVLYHLLMFFFQYDFTLEESGVEKTEDTNQQEVANQLAKLSIIACARLGGYIEKTPPNLSVRRALDAMLTHFVVEQFTKASPAEVLKLLTCNTENPYILWNNGTRAELMEYLEGQRDEKIRSGECDPSLGADFKYSAYQNELIIGDIFVRIYNQMPSFPLENAKEFTLKLLDYLGSQAQYLHSLASLSQNGALAKATTTTSPRLHNIEMALEALKNVILNNPGVELKCVGHFKLLFSLLQLDNCPRIQAYTIQNVTLLYKSGCASQAVAGVTGNQECINDIASADVLVYLLLVLHSFQDTPSQTIILETLLPLMANPKLVKDAMNKGMCVPHLHLPYGLKDCWLPGLVIYVLDLFCNSSIPRIRELGAELLGKVMTDKLHGPKIRIDLSKFLPTLFLDAMKDFPATAIQLFEGIQENPELIWNDESRETLCSIVSSMSNDKHLAFKVSGQPRYLCGRHYAIQRDKPTAHWNNLIFIKVQNCFYDDILNVVCQNPQEDVLTLPEHTGELLVGGVYVRLFLQTPSYVLRRPREFLTELLDRIADPKGADPEMLGQALVSLLQAQPALLELLPATGHLSRIPRLLESAPHTGLGLLRELPASESCMRALASGPSFLRALATAAERSHELIGLACEALNRLFQSANEDLVQQKPLTEVCVQAVDTKLVDFLLTMLESRLDVANPSATKAQIVQALTSLSLSARCGEQVQGILQKSAIWSEYKDQKHDLFISDTAVAGYLTGK</sequence>
<dbReference type="EMBL" id="CP092864">
    <property type="protein sequence ID" value="UYV62597.1"/>
    <property type="molecule type" value="Genomic_DNA"/>
</dbReference>
<gene>
    <name evidence="3" type="ORF">LAZ67_2001274</name>
</gene>
<dbReference type="SUPFAM" id="SSF46565">
    <property type="entry name" value="Chaperone J-domain"/>
    <property type="match status" value="1"/>
</dbReference>
<dbReference type="CDD" id="cd06257">
    <property type="entry name" value="DnaJ"/>
    <property type="match status" value="1"/>
</dbReference>
<protein>
    <submittedName>
        <fullName evidence="3">DNAJC13</fullName>
    </submittedName>
</protein>
<keyword evidence="4" id="KW-1185">Reference proteome</keyword>
<dbReference type="Pfam" id="PF00226">
    <property type="entry name" value="DnaJ"/>
    <property type="match status" value="1"/>
</dbReference>
<dbReference type="PANTHER" id="PTHR36983">
    <property type="entry name" value="DNAJ HOMOLOG SUBFAMILY C MEMBER 13"/>
    <property type="match status" value="1"/>
</dbReference>
<dbReference type="SMART" id="SM00271">
    <property type="entry name" value="DnaJ"/>
    <property type="match status" value="1"/>
</dbReference>
<organism evidence="3 4">
    <name type="scientific">Cordylochernes scorpioides</name>
    <dbReference type="NCBI Taxonomy" id="51811"/>
    <lineage>
        <taxon>Eukaryota</taxon>
        <taxon>Metazoa</taxon>
        <taxon>Ecdysozoa</taxon>
        <taxon>Arthropoda</taxon>
        <taxon>Chelicerata</taxon>
        <taxon>Arachnida</taxon>
        <taxon>Pseudoscorpiones</taxon>
        <taxon>Cheliferoidea</taxon>
        <taxon>Chernetidae</taxon>
        <taxon>Cordylochernes</taxon>
    </lineage>
</organism>
<dbReference type="InterPro" id="IPR016024">
    <property type="entry name" value="ARM-type_fold"/>
</dbReference>
<dbReference type="SUPFAM" id="SSF48371">
    <property type="entry name" value="ARM repeat"/>
    <property type="match status" value="2"/>
</dbReference>
<evidence type="ECO:0000259" key="2">
    <source>
        <dbReference type="PROSITE" id="PS50076"/>
    </source>
</evidence>
<feature type="domain" description="J" evidence="2">
    <location>
        <begin position="316"/>
        <end position="381"/>
    </location>
</feature>
<proteinExistence type="predicted"/>
<evidence type="ECO:0000313" key="4">
    <source>
        <dbReference type="Proteomes" id="UP001235939"/>
    </source>
</evidence>
<dbReference type="PANTHER" id="PTHR36983:SF2">
    <property type="entry name" value="DNAJ HOMOLOG SUBFAMILY C MEMBER 13"/>
    <property type="match status" value="1"/>
</dbReference>
<name>A0ABY6K4J7_9ARAC</name>
<accession>A0ABY6K4J7</accession>
<evidence type="ECO:0000313" key="3">
    <source>
        <dbReference type="EMBL" id="UYV62597.1"/>
    </source>
</evidence>
<dbReference type="InterPro" id="IPR025640">
    <property type="entry name" value="GYF_2"/>
</dbReference>
<reference evidence="3 4" key="1">
    <citation type="submission" date="2022-01" db="EMBL/GenBank/DDBJ databases">
        <title>A chromosomal length assembly of Cordylochernes scorpioides.</title>
        <authorList>
            <person name="Zeh D."/>
            <person name="Zeh J."/>
        </authorList>
    </citation>
    <scope>NUCLEOTIDE SEQUENCE [LARGE SCALE GENOMIC DNA]</scope>
    <source>
        <strain evidence="3">IN4F17</strain>
        <tissue evidence="3">Whole Body</tissue>
    </source>
</reference>
<dbReference type="InterPro" id="IPR001623">
    <property type="entry name" value="DnaJ_domain"/>
</dbReference>